<feature type="chain" id="PRO_5045974900" evidence="1">
    <location>
        <begin position="19"/>
        <end position="137"/>
    </location>
</feature>
<evidence type="ECO:0000256" key="1">
    <source>
        <dbReference type="SAM" id="SignalP"/>
    </source>
</evidence>
<dbReference type="EMBL" id="CP094326">
    <property type="protein sequence ID" value="UNY98599.1"/>
    <property type="molecule type" value="Genomic_DNA"/>
</dbReference>
<dbReference type="RefSeq" id="WP_242937005.1">
    <property type="nucleotide sequence ID" value="NZ_CP094326.1"/>
</dbReference>
<evidence type="ECO:0000313" key="3">
    <source>
        <dbReference type="Proteomes" id="UP000829476"/>
    </source>
</evidence>
<protein>
    <submittedName>
        <fullName evidence="2">Uncharacterized protein</fullName>
    </submittedName>
</protein>
<proteinExistence type="predicted"/>
<feature type="signal peptide" evidence="1">
    <location>
        <begin position="1"/>
        <end position="18"/>
    </location>
</feature>
<keyword evidence="1" id="KW-0732">Signal</keyword>
<dbReference type="Proteomes" id="UP000829476">
    <property type="component" value="Chromosome"/>
</dbReference>
<reference evidence="2 3" key="1">
    <citation type="journal article" date="2018" name="Int. J. Syst. Evol. Microbiol.">
        <title>Zhouia spongiae sp. nov., isolated from a marine sponge.</title>
        <authorList>
            <person name="Zhuang L."/>
            <person name="Lin B."/>
            <person name="Qin F."/>
            <person name="Luo L."/>
        </authorList>
    </citation>
    <scope>NUCLEOTIDE SEQUENCE [LARGE SCALE GENOMIC DNA]</scope>
    <source>
        <strain evidence="2 3">HN-Y44</strain>
    </source>
</reference>
<gene>
    <name evidence="2" type="ORF">MQE36_16150</name>
</gene>
<organism evidence="2 3">
    <name type="scientific">Zhouia spongiae</name>
    <dbReference type="NCBI Taxonomy" id="2202721"/>
    <lineage>
        <taxon>Bacteria</taxon>
        <taxon>Pseudomonadati</taxon>
        <taxon>Bacteroidota</taxon>
        <taxon>Flavobacteriia</taxon>
        <taxon>Flavobacteriales</taxon>
        <taxon>Flavobacteriaceae</taxon>
        <taxon>Zhouia</taxon>
    </lineage>
</organism>
<name>A0ABY3YLC4_9FLAO</name>
<sequence length="137" mass="15530">MNKLIVSAFMLMSFLMHAQKNKNSIINKTFIAKTGSVCEETPDDNSCAGTEIYLVLHFTRKFVSAEEKQISSCGEETTSPIGVFAWKWKKAGKLDIMSNEGTFLQNLSLQYHNGELTGKEINEIKKISKYHFRESIN</sequence>
<accession>A0ABY3YLC4</accession>
<evidence type="ECO:0000313" key="2">
    <source>
        <dbReference type="EMBL" id="UNY98599.1"/>
    </source>
</evidence>
<keyword evidence="3" id="KW-1185">Reference proteome</keyword>